<evidence type="ECO:0000313" key="1">
    <source>
        <dbReference type="EMBL" id="MFD1464418.1"/>
    </source>
</evidence>
<gene>
    <name evidence="1" type="ORF">ACFQ5D_24660</name>
</gene>
<reference evidence="2" key="1">
    <citation type="journal article" date="2019" name="Int. J. Syst. Evol. Microbiol.">
        <title>The Global Catalogue of Microorganisms (GCM) 10K type strain sequencing project: providing services to taxonomists for standard genome sequencing and annotation.</title>
        <authorList>
            <consortium name="The Broad Institute Genomics Platform"/>
            <consortium name="The Broad Institute Genome Sequencing Center for Infectious Disease"/>
            <person name="Wu L."/>
            <person name="Ma J."/>
        </authorList>
    </citation>
    <scope>NUCLEOTIDE SEQUENCE [LARGE SCALE GENOMIC DNA]</scope>
    <source>
        <strain evidence="2">CCM 9147</strain>
    </source>
</reference>
<dbReference type="RefSeq" id="WP_377571354.1">
    <property type="nucleotide sequence ID" value="NZ_JBHTNZ010000236.1"/>
</dbReference>
<protein>
    <submittedName>
        <fullName evidence="1">Uncharacterized protein</fullName>
    </submittedName>
</protein>
<organism evidence="1 2">
    <name type="scientific">Paenibacillus farraposensis</name>
    <dbReference type="NCBI Taxonomy" id="2807095"/>
    <lineage>
        <taxon>Bacteria</taxon>
        <taxon>Bacillati</taxon>
        <taxon>Bacillota</taxon>
        <taxon>Bacilli</taxon>
        <taxon>Bacillales</taxon>
        <taxon>Paenibacillaceae</taxon>
        <taxon>Paenibacillus</taxon>
    </lineage>
</organism>
<name>A0ABW4DKX2_9BACL</name>
<proteinExistence type="predicted"/>
<comment type="caution">
    <text evidence="1">The sequence shown here is derived from an EMBL/GenBank/DDBJ whole genome shotgun (WGS) entry which is preliminary data.</text>
</comment>
<keyword evidence="2" id="KW-1185">Reference proteome</keyword>
<dbReference type="EMBL" id="JBHTNZ010000236">
    <property type="protein sequence ID" value="MFD1464418.1"/>
    <property type="molecule type" value="Genomic_DNA"/>
</dbReference>
<sequence>MQRKVRDLFLSVSDFFFVDCSDVKIGVIGVDQCREFYDNFYEFKWCVTGMCNMRVGSGQKW</sequence>
<evidence type="ECO:0000313" key="2">
    <source>
        <dbReference type="Proteomes" id="UP001597340"/>
    </source>
</evidence>
<dbReference type="Proteomes" id="UP001597340">
    <property type="component" value="Unassembled WGS sequence"/>
</dbReference>
<feature type="non-terminal residue" evidence="1">
    <location>
        <position position="61"/>
    </location>
</feature>
<accession>A0ABW4DKX2</accession>